<comment type="caution">
    <text evidence="10">The sequence shown here is derived from an EMBL/GenBank/DDBJ whole genome shotgun (WGS) entry which is preliminary data.</text>
</comment>
<evidence type="ECO:0000256" key="6">
    <source>
        <dbReference type="ARBA" id="ARBA00022989"/>
    </source>
</evidence>
<dbReference type="PANTHER" id="PTHR30047">
    <property type="entry name" value="HIGH-AFFINITY CHOLINE TRANSPORT PROTEIN-RELATED"/>
    <property type="match status" value="1"/>
</dbReference>
<feature type="transmembrane region" description="Helical" evidence="9">
    <location>
        <begin position="79"/>
        <end position="99"/>
    </location>
</feature>
<dbReference type="EMBL" id="SKFG01000004">
    <property type="protein sequence ID" value="TCZ78818.1"/>
    <property type="molecule type" value="Genomic_DNA"/>
</dbReference>
<evidence type="ECO:0000256" key="8">
    <source>
        <dbReference type="SAM" id="Coils"/>
    </source>
</evidence>
<dbReference type="AlphaFoldDB" id="A0A4R4EKL1"/>
<feature type="transmembrane region" description="Helical" evidence="9">
    <location>
        <begin position="460"/>
        <end position="481"/>
    </location>
</feature>
<dbReference type="PANTHER" id="PTHR30047:SF7">
    <property type="entry name" value="HIGH-AFFINITY CHOLINE TRANSPORT PROTEIN"/>
    <property type="match status" value="1"/>
</dbReference>
<comment type="subcellular location">
    <subcellularLocation>
        <location evidence="1">Cell membrane</location>
        <topology evidence="1">Multi-pass membrane protein</topology>
    </subcellularLocation>
</comment>
<feature type="transmembrane region" description="Helical" evidence="9">
    <location>
        <begin position="41"/>
        <end position="59"/>
    </location>
</feature>
<comment type="similarity">
    <text evidence="2">Belongs to the BCCT transporter (TC 2.A.15) family.</text>
</comment>
<dbReference type="OrthoDB" id="9775735at2"/>
<feature type="coiled-coil region" evidence="8">
    <location>
        <begin position="474"/>
        <end position="509"/>
    </location>
</feature>
<dbReference type="NCBIfam" id="TIGR00842">
    <property type="entry name" value="bcct"/>
    <property type="match status" value="1"/>
</dbReference>
<gene>
    <name evidence="10" type="ORF">E0485_07005</name>
</gene>
<keyword evidence="5 9" id="KW-0812">Transmembrane</keyword>
<evidence type="ECO:0000256" key="9">
    <source>
        <dbReference type="SAM" id="Phobius"/>
    </source>
</evidence>
<keyword evidence="11" id="KW-1185">Reference proteome</keyword>
<keyword evidence="3" id="KW-0813">Transport</keyword>
<dbReference type="Proteomes" id="UP000295418">
    <property type="component" value="Unassembled WGS sequence"/>
</dbReference>
<feature type="transmembrane region" description="Helical" evidence="9">
    <location>
        <begin position="217"/>
        <end position="238"/>
    </location>
</feature>
<dbReference type="InterPro" id="IPR000060">
    <property type="entry name" value="BCCT_transptr"/>
</dbReference>
<organism evidence="10 11">
    <name type="scientific">Paenibacillus albiflavus</name>
    <dbReference type="NCBI Taxonomy" id="2545760"/>
    <lineage>
        <taxon>Bacteria</taxon>
        <taxon>Bacillati</taxon>
        <taxon>Bacillota</taxon>
        <taxon>Bacilli</taxon>
        <taxon>Bacillales</taxon>
        <taxon>Paenibacillaceae</taxon>
        <taxon>Paenibacillus</taxon>
    </lineage>
</organism>
<dbReference type="GO" id="GO:0022857">
    <property type="term" value="F:transmembrane transporter activity"/>
    <property type="evidence" value="ECO:0007669"/>
    <property type="project" value="InterPro"/>
</dbReference>
<dbReference type="RefSeq" id="WP_132417268.1">
    <property type="nucleotide sequence ID" value="NZ_SKFG01000004.1"/>
</dbReference>
<evidence type="ECO:0000256" key="7">
    <source>
        <dbReference type="ARBA" id="ARBA00023136"/>
    </source>
</evidence>
<reference evidence="10 11" key="1">
    <citation type="submission" date="2019-03" db="EMBL/GenBank/DDBJ databases">
        <authorList>
            <person name="Kim M.K.M."/>
        </authorList>
    </citation>
    <scope>NUCLEOTIDE SEQUENCE [LARGE SCALE GENOMIC DNA]</scope>
    <source>
        <strain evidence="10 11">18JY21-1</strain>
    </source>
</reference>
<name>A0A4R4EKL1_9BACL</name>
<evidence type="ECO:0000313" key="11">
    <source>
        <dbReference type="Proteomes" id="UP000295418"/>
    </source>
</evidence>
<feature type="transmembrane region" description="Helical" evidence="9">
    <location>
        <begin position="334"/>
        <end position="353"/>
    </location>
</feature>
<evidence type="ECO:0000256" key="3">
    <source>
        <dbReference type="ARBA" id="ARBA00022448"/>
    </source>
</evidence>
<evidence type="ECO:0000256" key="1">
    <source>
        <dbReference type="ARBA" id="ARBA00004651"/>
    </source>
</evidence>
<evidence type="ECO:0000256" key="2">
    <source>
        <dbReference type="ARBA" id="ARBA00005658"/>
    </source>
</evidence>
<feature type="transmembrane region" description="Helical" evidence="9">
    <location>
        <begin position="250"/>
        <end position="270"/>
    </location>
</feature>
<feature type="transmembrane region" description="Helical" evidence="9">
    <location>
        <begin position="179"/>
        <end position="197"/>
    </location>
</feature>
<feature type="transmembrane region" description="Helical" evidence="9">
    <location>
        <begin position="392"/>
        <end position="417"/>
    </location>
</feature>
<sequence length="527" mass="58530">MVFGISVIIILLFVTWGLVAPQNFETAANQALSVITVKFGWFYLITTLIVLTFCVYLAFSKYAHITLGSDDDDPEYSNLSWFAMLFSAGMGIGLVFWGVSEPISHYINPPSGAGYTPEAAREAMRYSFFHWGLHPWAIYTLISLGIAYFTFRKGYKGLISWTFYPLIGERVNGWIGKTIDVLAIIATVFGVATSLGLGVMQIEGGLGHVFGIPQNTGIQMIIIAFLTVAFLISAITGLDKGIQLLSNINLLIAVGLMLFILFLGPTSFIFDNFTNTLGGYLQNIIQTSLHLTPFTENSWTAKWTLFYWAWWIAWSPFVGSFIARVSRGRTIKEFILGAMLVPSGFGFIWFSIFGSTALRFEMFDHYPIAEIVQKDLTAALFVTLEQLPAGTILSVVAILLIMIFFITSADSATFVLGIMSSKGDQNPRILIRLVWGIFQALIAVVLLLSGGLEALQTASIVSALPLAVILLFMVLSLMKAFKEEEREYRRKEKKKRKKLEGLLYDLQEEMSTVTDAINQGVLKDEAP</sequence>
<dbReference type="GO" id="GO:0005886">
    <property type="term" value="C:plasma membrane"/>
    <property type="evidence" value="ECO:0007669"/>
    <property type="project" value="UniProtKB-SubCell"/>
</dbReference>
<evidence type="ECO:0000256" key="4">
    <source>
        <dbReference type="ARBA" id="ARBA00022475"/>
    </source>
</evidence>
<dbReference type="Pfam" id="PF02028">
    <property type="entry name" value="BCCT"/>
    <property type="match status" value="1"/>
</dbReference>
<evidence type="ECO:0000313" key="10">
    <source>
        <dbReference type="EMBL" id="TCZ78818.1"/>
    </source>
</evidence>
<keyword evidence="4" id="KW-1003">Cell membrane</keyword>
<keyword evidence="8" id="KW-0175">Coiled coil</keyword>
<proteinExistence type="inferred from homology"/>
<feature type="transmembrane region" description="Helical" evidence="9">
    <location>
        <begin position="429"/>
        <end position="448"/>
    </location>
</feature>
<feature type="transmembrane region" description="Helical" evidence="9">
    <location>
        <begin position="133"/>
        <end position="151"/>
    </location>
</feature>
<accession>A0A4R4EKL1</accession>
<feature type="transmembrane region" description="Helical" evidence="9">
    <location>
        <begin position="305"/>
        <end position="322"/>
    </location>
</feature>
<evidence type="ECO:0000256" key="5">
    <source>
        <dbReference type="ARBA" id="ARBA00022692"/>
    </source>
</evidence>
<protein>
    <submittedName>
        <fullName evidence="10">BCCT family transporter</fullName>
    </submittedName>
</protein>
<keyword evidence="6 9" id="KW-1133">Transmembrane helix</keyword>
<keyword evidence="7 9" id="KW-0472">Membrane</keyword>